<evidence type="ECO:0000256" key="2">
    <source>
        <dbReference type="ARBA" id="ARBA00022980"/>
    </source>
</evidence>
<dbReference type="HOGENOM" id="CLU_110381_3_0_1"/>
<dbReference type="AlphaFoldDB" id="A0A0B2UD25"/>
<dbReference type="Proteomes" id="UP000031056">
    <property type="component" value="Unassembled WGS sequence"/>
</dbReference>
<dbReference type="InterPro" id="IPR001854">
    <property type="entry name" value="Ribosomal_uL29"/>
</dbReference>
<dbReference type="FunCoup" id="A0A0B2UD25">
    <property type="interactions" value="163"/>
</dbReference>
<evidence type="ECO:0000256" key="3">
    <source>
        <dbReference type="ARBA" id="ARBA00023274"/>
    </source>
</evidence>
<dbReference type="InParanoid" id="A0A0B2UD25"/>
<keyword evidence="3" id="KW-0687">Ribonucleoprotein</keyword>
<dbReference type="Gene3D" id="1.10.287.310">
    <property type="match status" value="1"/>
</dbReference>
<dbReference type="GeneID" id="26262711"/>
<dbReference type="InterPro" id="IPR036049">
    <property type="entry name" value="Ribosomal_uL29_sf"/>
</dbReference>
<organism evidence="4 5">
    <name type="scientific">Ordospora colligata OC4</name>
    <dbReference type="NCBI Taxonomy" id="1354746"/>
    <lineage>
        <taxon>Eukaryota</taxon>
        <taxon>Fungi</taxon>
        <taxon>Fungi incertae sedis</taxon>
        <taxon>Microsporidia</taxon>
        <taxon>Ordosporidae</taxon>
        <taxon>Ordospora</taxon>
    </lineage>
</organism>
<accession>A0A0B2UD25</accession>
<protein>
    <submittedName>
        <fullName evidence="4">Ribosomal protein L35</fullName>
    </submittedName>
</protein>
<dbReference type="NCBIfam" id="TIGR00012">
    <property type="entry name" value="L29"/>
    <property type="match status" value="1"/>
</dbReference>
<name>A0A0B2UD25_9MICR</name>
<dbReference type="RefSeq" id="XP_014563013.1">
    <property type="nucleotide sequence ID" value="XM_014707527.1"/>
</dbReference>
<dbReference type="OrthoDB" id="528635at2759"/>
<dbReference type="STRING" id="1354746.A0A0B2UD25"/>
<evidence type="ECO:0000313" key="4">
    <source>
        <dbReference type="EMBL" id="KHN68971.1"/>
    </source>
</evidence>
<dbReference type="Pfam" id="PF00831">
    <property type="entry name" value="Ribosomal_L29"/>
    <property type="match status" value="1"/>
</dbReference>
<keyword evidence="2 4" id="KW-0689">Ribosomal protein</keyword>
<dbReference type="GO" id="GO:1990904">
    <property type="term" value="C:ribonucleoprotein complex"/>
    <property type="evidence" value="ECO:0007669"/>
    <property type="project" value="UniProtKB-KW"/>
</dbReference>
<dbReference type="HAMAP" id="MF_00374">
    <property type="entry name" value="Ribosomal_uL29"/>
    <property type="match status" value="1"/>
</dbReference>
<reference evidence="4 5" key="1">
    <citation type="journal article" date="2014" name="MBio">
        <title>The Ordospora colligata genome; evolution of extreme reduction in microsporidia and host-to-parasite horizontal gene transfer.</title>
        <authorList>
            <person name="Pombert J.-F."/>
            <person name="Haag K.L."/>
            <person name="Beidas S."/>
            <person name="Ebert D."/>
            <person name="Keeling P.J."/>
        </authorList>
    </citation>
    <scope>NUCLEOTIDE SEQUENCE [LARGE SCALE GENOMIC DNA]</scope>
    <source>
        <strain evidence="4 5">OC4</strain>
    </source>
</reference>
<dbReference type="SUPFAM" id="SSF46561">
    <property type="entry name" value="Ribosomal protein L29 (L29p)"/>
    <property type="match status" value="1"/>
</dbReference>
<dbReference type="Gene3D" id="6.10.250.3450">
    <property type="match status" value="1"/>
</dbReference>
<comment type="similarity">
    <text evidence="1">Belongs to the universal ribosomal protein uL29 family.</text>
</comment>
<keyword evidence="5" id="KW-1185">Reference proteome</keyword>
<dbReference type="GO" id="GO:0005840">
    <property type="term" value="C:ribosome"/>
    <property type="evidence" value="ECO:0007669"/>
    <property type="project" value="UniProtKB-KW"/>
</dbReference>
<dbReference type="VEuPathDB" id="MicrosporidiaDB:M896_121940"/>
<gene>
    <name evidence="4" type="ORF">M896_121940</name>
</gene>
<proteinExistence type="inferred from homology"/>
<dbReference type="GO" id="GO:0006412">
    <property type="term" value="P:translation"/>
    <property type="evidence" value="ECO:0007669"/>
    <property type="project" value="InterPro"/>
</dbReference>
<dbReference type="EMBL" id="JOKQ01000012">
    <property type="protein sequence ID" value="KHN68971.1"/>
    <property type="molecule type" value="Genomic_DNA"/>
</dbReference>
<comment type="caution">
    <text evidence="4">The sequence shown here is derived from an EMBL/GenBank/DDBJ whole genome shotgun (WGS) entry which is preliminary data.</text>
</comment>
<evidence type="ECO:0000256" key="1">
    <source>
        <dbReference type="ARBA" id="ARBA00009254"/>
    </source>
</evidence>
<dbReference type="GO" id="GO:0003735">
    <property type="term" value="F:structural constituent of ribosome"/>
    <property type="evidence" value="ECO:0007669"/>
    <property type="project" value="InterPro"/>
</dbReference>
<evidence type="ECO:0000313" key="5">
    <source>
        <dbReference type="Proteomes" id="UP000031056"/>
    </source>
</evidence>
<sequence length="122" mass="14381">MKLEVENLRQLSVSSLEEMVAEIKQKLALLRQKKVVEEISDDSIRITKKNLARVLTVRTEKILTEVVEKYKGTPINKLPKQLRPRLNKAKRQLLTKKQTKRMTRREKCKASKFPRVIYSYSE</sequence>